<dbReference type="GO" id="GO:0008654">
    <property type="term" value="P:phospholipid biosynthetic process"/>
    <property type="evidence" value="ECO:0007669"/>
    <property type="project" value="InterPro"/>
</dbReference>
<feature type="transmembrane region" description="Helical" evidence="3">
    <location>
        <begin position="29"/>
        <end position="51"/>
    </location>
</feature>
<evidence type="ECO:0000256" key="3">
    <source>
        <dbReference type="SAM" id="Phobius"/>
    </source>
</evidence>
<feature type="transmembrane region" description="Helical" evidence="3">
    <location>
        <begin position="102"/>
        <end position="120"/>
    </location>
</feature>
<dbReference type="GO" id="GO:0016780">
    <property type="term" value="F:phosphotransferase activity, for other substituted phosphate groups"/>
    <property type="evidence" value="ECO:0007669"/>
    <property type="project" value="InterPro"/>
</dbReference>
<dbReference type="PROSITE" id="PS00379">
    <property type="entry name" value="CDP_ALCOHOL_P_TRANSF"/>
    <property type="match status" value="1"/>
</dbReference>
<dbReference type="AlphaFoldDB" id="A0AAU7NPC5"/>
<keyword evidence="3" id="KW-0472">Membrane</keyword>
<evidence type="ECO:0000256" key="2">
    <source>
        <dbReference type="RuleBase" id="RU003750"/>
    </source>
</evidence>
<feature type="transmembrane region" description="Helical" evidence="3">
    <location>
        <begin position="132"/>
        <end position="154"/>
    </location>
</feature>
<reference evidence="4 5" key="1">
    <citation type="journal article" date="2024" name="Microbiology">
        <title>Methylomarinum rosea sp. nov., a novel halophilic methanotrophic bacterium from the hypersaline Lake Elton.</title>
        <authorList>
            <person name="Suleimanov R.Z."/>
            <person name="Oshkin I.Y."/>
            <person name="Danilova O.V."/>
            <person name="Suzina N.E."/>
            <person name="Dedysh S.N."/>
        </authorList>
    </citation>
    <scope>NUCLEOTIDE SEQUENCE [LARGE SCALE GENOMIC DNA]</scope>
    <source>
        <strain evidence="4 5">Ch1-1</strain>
    </source>
</reference>
<keyword evidence="5" id="KW-1185">Reference proteome</keyword>
<keyword evidence="3" id="KW-0812">Transmembrane</keyword>
<dbReference type="EMBL" id="CP157743">
    <property type="protein sequence ID" value="XBS18819.1"/>
    <property type="molecule type" value="Genomic_DNA"/>
</dbReference>
<dbReference type="KEGG" id="mech:Q9L42_010570"/>
<keyword evidence="3" id="KW-1133">Transmembrane helix</keyword>
<name>A0AAU7NPC5_9GAMM</name>
<feature type="transmembrane region" description="Helical" evidence="3">
    <location>
        <begin position="160"/>
        <end position="178"/>
    </location>
</feature>
<organism evidence="4 5">
    <name type="scientific">Methylomarinum roseum</name>
    <dbReference type="NCBI Taxonomy" id="3067653"/>
    <lineage>
        <taxon>Bacteria</taxon>
        <taxon>Pseudomonadati</taxon>
        <taxon>Pseudomonadota</taxon>
        <taxon>Gammaproteobacteria</taxon>
        <taxon>Methylococcales</taxon>
        <taxon>Methylococcaceae</taxon>
        <taxon>Methylomarinum</taxon>
    </lineage>
</organism>
<dbReference type="GO" id="GO:0016020">
    <property type="term" value="C:membrane"/>
    <property type="evidence" value="ECO:0007669"/>
    <property type="project" value="InterPro"/>
</dbReference>
<dbReference type="Pfam" id="PF01066">
    <property type="entry name" value="CDP-OH_P_transf"/>
    <property type="match status" value="1"/>
</dbReference>
<proteinExistence type="inferred from homology"/>
<dbReference type="InterPro" id="IPR000462">
    <property type="entry name" value="CDP-OH_P_trans"/>
</dbReference>
<dbReference type="Gene3D" id="1.20.120.1760">
    <property type="match status" value="1"/>
</dbReference>
<accession>A0AAU7NPC5</accession>
<sequence>MARNNFSEIHPRLTLPNLLTGCRFVAAPFLLWLAWFGYHTAFLVLLGIAFLTDALDGLAARLTNQVTHFGAKLDSWADLATYLSVGFGTWWLWREIVHREDIYVYIIIACYLAPVAVGFIKFGKYASYHTWLAKLSAVSVAIAIYPLFLADIAWPFRVAVLIYAITALEQIAITLTLSEPSSNINSIMQLVNQHSHS</sequence>
<dbReference type="RefSeq" id="WP_349431034.1">
    <property type="nucleotide sequence ID" value="NZ_CP157743.1"/>
</dbReference>
<evidence type="ECO:0000313" key="5">
    <source>
        <dbReference type="Proteomes" id="UP001225378"/>
    </source>
</evidence>
<evidence type="ECO:0000256" key="1">
    <source>
        <dbReference type="ARBA" id="ARBA00022679"/>
    </source>
</evidence>
<gene>
    <name evidence="4" type="ORF">Q9L42_010570</name>
</gene>
<dbReference type="InterPro" id="IPR043130">
    <property type="entry name" value="CDP-OH_PTrfase_TM_dom"/>
</dbReference>
<comment type="similarity">
    <text evidence="2">Belongs to the CDP-alcohol phosphatidyltransferase class-I family.</text>
</comment>
<evidence type="ECO:0000313" key="4">
    <source>
        <dbReference type="EMBL" id="XBS18819.1"/>
    </source>
</evidence>
<dbReference type="InterPro" id="IPR048254">
    <property type="entry name" value="CDP_ALCOHOL_P_TRANSF_CS"/>
</dbReference>
<keyword evidence="1 2" id="KW-0808">Transferase</keyword>
<dbReference type="Proteomes" id="UP001225378">
    <property type="component" value="Chromosome"/>
</dbReference>
<protein>
    <submittedName>
        <fullName evidence="4">CDP-alcohol phosphatidyltransferase family protein</fullName>
    </submittedName>
</protein>